<feature type="compositionally biased region" description="Polar residues" evidence="1">
    <location>
        <begin position="93"/>
        <end position="102"/>
    </location>
</feature>
<protein>
    <submittedName>
        <fullName evidence="2">Uncharacterized protein</fullName>
    </submittedName>
</protein>
<sequence length="102" mass="11599">MIPSPELRVSLLGHGPLEEPAPEDDGYSESPPTNVTQTRWNSRRSCISSRWPQNKLGKLSGREYGLRRHGGNVRRRRMRRRPLPVLPPPIPSYPTSWHGSPP</sequence>
<accession>A0ABR1URX3</accession>
<feature type="compositionally biased region" description="Polar residues" evidence="1">
    <location>
        <begin position="30"/>
        <end position="43"/>
    </location>
</feature>
<feature type="compositionally biased region" description="Basic residues" evidence="1">
    <location>
        <begin position="67"/>
        <end position="82"/>
    </location>
</feature>
<name>A0ABR1URX3_9PEZI</name>
<reference evidence="2 3" key="1">
    <citation type="submission" date="2023-01" db="EMBL/GenBank/DDBJ databases">
        <title>Analysis of 21 Apiospora genomes using comparative genomics revels a genus with tremendous synthesis potential of carbohydrate active enzymes and secondary metabolites.</title>
        <authorList>
            <person name="Sorensen T."/>
        </authorList>
    </citation>
    <scope>NUCLEOTIDE SEQUENCE [LARGE SCALE GENOMIC DNA]</scope>
    <source>
        <strain evidence="2 3">CBS 135458</strain>
    </source>
</reference>
<evidence type="ECO:0000313" key="2">
    <source>
        <dbReference type="EMBL" id="KAK8061678.1"/>
    </source>
</evidence>
<gene>
    <name evidence="2" type="ORF">PG994_008044</name>
</gene>
<dbReference type="RefSeq" id="XP_066714940.1">
    <property type="nucleotide sequence ID" value="XM_066859453.1"/>
</dbReference>
<dbReference type="GeneID" id="92092516"/>
<feature type="region of interest" description="Disordered" evidence="1">
    <location>
        <begin position="1"/>
        <end position="43"/>
    </location>
</feature>
<dbReference type="Proteomes" id="UP001480595">
    <property type="component" value="Unassembled WGS sequence"/>
</dbReference>
<evidence type="ECO:0000313" key="3">
    <source>
        <dbReference type="Proteomes" id="UP001480595"/>
    </source>
</evidence>
<comment type="caution">
    <text evidence="2">The sequence shown here is derived from an EMBL/GenBank/DDBJ whole genome shotgun (WGS) entry which is preliminary data.</text>
</comment>
<feature type="region of interest" description="Disordered" evidence="1">
    <location>
        <begin position="61"/>
        <end position="102"/>
    </location>
</feature>
<evidence type="ECO:0000256" key="1">
    <source>
        <dbReference type="SAM" id="MobiDB-lite"/>
    </source>
</evidence>
<organism evidence="2 3">
    <name type="scientific">Apiospora phragmitis</name>
    <dbReference type="NCBI Taxonomy" id="2905665"/>
    <lineage>
        <taxon>Eukaryota</taxon>
        <taxon>Fungi</taxon>
        <taxon>Dikarya</taxon>
        <taxon>Ascomycota</taxon>
        <taxon>Pezizomycotina</taxon>
        <taxon>Sordariomycetes</taxon>
        <taxon>Xylariomycetidae</taxon>
        <taxon>Amphisphaeriales</taxon>
        <taxon>Apiosporaceae</taxon>
        <taxon>Apiospora</taxon>
    </lineage>
</organism>
<proteinExistence type="predicted"/>
<keyword evidence="3" id="KW-1185">Reference proteome</keyword>
<dbReference type="EMBL" id="JAQQWL010000008">
    <property type="protein sequence ID" value="KAK8061678.1"/>
    <property type="molecule type" value="Genomic_DNA"/>
</dbReference>